<dbReference type="Gene3D" id="3.40.225.10">
    <property type="entry name" value="Class II aldolase/adducin N-terminal domain"/>
    <property type="match status" value="1"/>
</dbReference>
<organism evidence="13 14">
    <name type="scientific">Ferrimonas lipolytica</name>
    <dbReference type="NCBI Taxonomy" id="2724191"/>
    <lineage>
        <taxon>Bacteria</taxon>
        <taxon>Pseudomonadati</taxon>
        <taxon>Pseudomonadota</taxon>
        <taxon>Gammaproteobacteria</taxon>
        <taxon>Alteromonadales</taxon>
        <taxon>Ferrimonadaceae</taxon>
        <taxon>Ferrimonas</taxon>
    </lineage>
</organism>
<feature type="domain" description="Class II aldolase/adducin N-terminal" evidence="12">
    <location>
        <begin position="8"/>
        <end position="187"/>
    </location>
</feature>
<evidence type="ECO:0000259" key="12">
    <source>
        <dbReference type="SMART" id="SM01007"/>
    </source>
</evidence>
<evidence type="ECO:0000256" key="9">
    <source>
        <dbReference type="ARBA" id="ARBA00044803"/>
    </source>
</evidence>
<reference evidence="13 14" key="1">
    <citation type="submission" date="2020-04" db="EMBL/GenBank/DDBJ databases">
        <title>Ferrimonas sp. S7 isolated from sea water.</title>
        <authorList>
            <person name="Bae S.S."/>
            <person name="Baek K."/>
        </authorList>
    </citation>
    <scope>NUCLEOTIDE SEQUENCE [LARGE SCALE GENOMIC DNA]</scope>
    <source>
        <strain evidence="13 14">S7</strain>
    </source>
</reference>
<keyword evidence="4" id="KW-0862">Zinc</keyword>
<dbReference type="InterPro" id="IPR050197">
    <property type="entry name" value="Aldolase_class_II_sugar_metab"/>
</dbReference>
<dbReference type="EC" id="4.1.1.104" evidence="8"/>
<evidence type="ECO:0000256" key="11">
    <source>
        <dbReference type="ARBA" id="ARBA00048603"/>
    </source>
</evidence>
<keyword evidence="5" id="KW-0456">Lyase</keyword>
<proteinExistence type="inferred from homology"/>
<evidence type="ECO:0000256" key="1">
    <source>
        <dbReference type="ARBA" id="ARBA00001947"/>
    </source>
</evidence>
<dbReference type="PANTHER" id="PTHR22789">
    <property type="entry name" value="FUCULOSE PHOSPHATE ALDOLASE"/>
    <property type="match status" value="1"/>
</dbReference>
<dbReference type="FunFam" id="3.40.225.10:FF:000008">
    <property type="entry name" value="Sugar aldolase"/>
    <property type="match status" value="1"/>
</dbReference>
<dbReference type="GO" id="GO:0005829">
    <property type="term" value="C:cytosol"/>
    <property type="evidence" value="ECO:0007669"/>
    <property type="project" value="TreeGrafter"/>
</dbReference>
<comment type="function">
    <text evidence="7">Catalyzes the decarboxylation of 3-oxo-tetronate 4-phosphate to dihydroxyacetone phosphate (DHAP) and CO(2).</text>
</comment>
<comment type="catalytic activity">
    <reaction evidence="11">
        <text>3-dehydro-4-O-phospho-L-erythronate + H(+) = dihydroxyacetone phosphate + CO2</text>
        <dbReference type="Rhea" id="RHEA:52404"/>
        <dbReference type="ChEBI" id="CHEBI:15378"/>
        <dbReference type="ChEBI" id="CHEBI:16526"/>
        <dbReference type="ChEBI" id="CHEBI:57642"/>
        <dbReference type="ChEBI" id="CHEBI:136592"/>
        <dbReference type="EC" id="4.1.1.104"/>
    </reaction>
</comment>
<dbReference type="SUPFAM" id="SSF53639">
    <property type="entry name" value="AraD/HMP-PK domain-like"/>
    <property type="match status" value="1"/>
</dbReference>
<evidence type="ECO:0000256" key="5">
    <source>
        <dbReference type="ARBA" id="ARBA00023239"/>
    </source>
</evidence>
<comment type="cofactor">
    <cofactor evidence="1">
        <name>Zn(2+)</name>
        <dbReference type="ChEBI" id="CHEBI:29105"/>
    </cofactor>
</comment>
<evidence type="ECO:0000256" key="6">
    <source>
        <dbReference type="ARBA" id="ARBA00023277"/>
    </source>
</evidence>
<dbReference type="GO" id="GO:0016832">
    <property type="term" value="F:aldehyde-lyase activity"/>
    <property type="evidence" value="ECO:0007669"/>
    <property type="project" value="InterPro"/>
</dbReference>
<comment type="catalytic activity">
    <reaction evidence="10">
        <text>3-dehydro-4-O-phospho-D-erythronate + H(+) = dihydroxyacetone phosphate + CO2</text>
        <dbReference type="Rhea" id="RHEA:52416"/>
        <dbReference type="ChEBI" id="CHEBI:15378"/>
        <dbReference type="ChEBI" id="CHEBI:16526"/>
        <dbReference type="ChEBI" id="CHEBI:57642"/>
        <dbReference type="ChEBI" id="CHEBI:136593"/>
        <dbReference type="EC" id="4.1.1.104"/>
    </reaction>
</comment>
<dbReference type="InterPro" id="IPR050013">
    <property type="entry name" value="OtnC"/>
</dbReference>
<dbReference type="KEGG" id="fes:HER31_12505"/>
<evidence type="ECO:0000256" key="3">
    <source>
        <dbReference type="ARBA" id="ARBA00022723"/>
    </source>
</evidence>
<name>A0A6H1UJW6_9GAMM</name>
<dbReference type="GO" id="GO:0046872">
    <property type="term" value="F:metal ion binding"/>
    <property type="evidence" value="ECO:0007669"/>
    <property type="project" value="UniProtKB-KW"/>
</dbReference>
<dbReference type="EMBL" id="CP051180">
    <property type="protein sequence ID" value="QIZ78900.1"/>
    <property type="molecule type" value="Genomic_DNA"/>
</dbReference>
<dbReference type="InterPro" id="IPR036409">
    <property type="entry name" value="Aldolase_II/adducin_N_sf"/>
</dbReference>
<dbReference type="NCBIfam" id="NF043034">
    <property type="entry name" value="OxoTetrPhDc"/>
    <property type="match status" value="1"/>
</dbReference>
<evidence type="ECO:0000256" key="10">
    <source>
        <dbReference type="ARBA" id="ARBA00047520"/>
    </source>
</evidence>
<dbReference type="Proteomes" id="UP000501602">
    <property type="component" value="Chromosome"/>
</dbReference>
<comment type="similarity">
    <text evidence="2">Belongs to the aldolase class II family. AraD/FucA subfamily.</text>
</comment>
<evidence type="ECO:0000256" key="4">
    <source>
        <dbReference type="ARBA" id="ARBA00022833"/>
    </source>
</evidence>
<protein>
    <recommendedName>
        <fullName evidence="9">3-oxo-tetronate 4-phosphate decarboxylase</fullName>
        <ecNumber evidence="8">4.1.1.104</ecNumber>
    </recommendedName>
</protein>
<gene>
    <name evidence="13" type="ORF">HER31_12505</name>
</gene>
<keyword evidence="6" id="KW-0119">Carbohydrate metabolism</keyword>
<evidence type="ECO:0000256" key="7">
    <source>
        <dbReference type="ARBA" id="ARBA00044745"/>
    </source>
</evidence>
<accession>A0A6H1UJW6</accession>
<dbReference type="PANTHER" id="PTHR22789:SF0">
    <property type="entry name" value="3-OXO-TETRONATE 4-PHOSPHATE DECARBOXYLASE-RELATED"/>
    <property type="match status" value="1"/>
</dbReference>
<dbReference type="Pfam" id="PF00596">
    <property type="entry name" value="Aldolase_II"/>
    <property type="match status" value="1"/>
</dbReference>
<keyword evidence="3" id="KW-0479">Metal-binding</keyword>
<dbReference type="AlphaFoldDB" id="A0A6H1UJW6"/>
<dbReference type="InterPro" id="IPR001303">
    <property type="entry name" value="Aldolase_II/adducin_N"/>
</dbReference>
<evidence type="ECO:0000313" key="14">
    <source>
        <dbReference type="Proteomes" id="UP000501602"/>
    </source>
</evidence>
<sequence length="210" mass="23054">MTEQQLRQQMVDLGRSLFERGYATGGAGNLSLRLPCGNVLATPTGSCMGRLAADRLSKVSIDGNPISGDKASKEVQFHLAMYRANPKHRAIVHLHCTYLTALSCQEGLDPTNVIKPFTPYYVMRIGKMPLVPYFTPGDKAIADKLAALAPVHRAMLLANHGPVCAGKDLEDAVNNMEELEETAKLLNLMKDQPIRYLSQQEVAELEARYG</sequence>
<dbReference type="GO" id="GO:0019323">
    <property type="term" value="P:pentose catabolic process"/>
    <property type="evidence" value="ECO:0007669"/>
    <property type="project" value="InterPro"/>
</dbReference>
<dbReference type="NCBIfam" id="NF006000">
    <property type="entry name" value="PRK08130.1"/>
    <property type="match status" value="1"/>
</dbReference>
<evidence type="ECO:0000256" key="8">
    <source>
        <dbReference type="ARBA" id="ARBA00044772"/>
    </source>
</evidence>
<evidence type="ECO:0000256" key="2">
    <source>
        <dbReference type="ARBA" id="ARBA00010037"/>
    </source>
</evidence>
<dbReference type="SMART" id="SM01007">
    <property type="entry name" value="Aldolase_II"/>
    <property type="match status" value="1"/>
</dbReference>
<keyword evidence="14" id="KW-1185">Reference proteome</keyword>
<evidence type="ECO:0000313" key="13">
    <source>
        <dbReference type="EMBL" id="QIZ78900.1"/>
    </source>
</evidence>